<dbReference type="Proteomes" id="UP000281553">
    <property type="component" value="Unassembled WGS sequence"/>
</dbReference>
<feature type="compositionally biased region" description="Basic and acidic residues" evidence="1">
    <location>
        <begin position="106"/>
        <end position="116"/>
    </location>
</feature>
<keyword evidence="3" id="KW-1185">Reference proteome</keyword>
<name>A0A3P7N0I2_DIBLA</name>
<reference evidence="2 3" key="1">
    <citation type="submission" date="2018-11" db="EMBL/GenBank/DDBJ databases">
        <authorList>
            <consortium name="Pathogen Informatics"/>
        </authorList>
    </citation>
    <scope>NUCLEOTIDE SEQUENCE [LARGE SCALE GENOMIC DNA]</scope>
</reference>
<evidence type="ECO:0008006" key="4">
    <source>
        <dbReference type="Google" id="ProtNLM"/>
    </source>
</evidence>
<dbReference type="InterPro" id="IPR013083">
    <property type="entry name" value="Znf_RING/FYVE/PHD"/>
</dbReference>
<dbReference type="Gene3D" id="3.30.40.10">
    <property type="entry name" value="Zinc/RING finger domain, C3HC4 (zinc finger)"/>
    <property type="match status" value="1"/>
</dbReference>
<dbReference type="EMBL" id="UYRU01077637">
    <property type="protein sequence ID" value="VDN28327.1"/>
    <property type="molecule type" value="Genomic_DNA"/>
</dbReference>
<gene>
    <name evidence="2" type="ORF">DILT_LOCUS15160</name>
</gene>
<evidence type="ECO:0000313" key="3">
    <source>
        <dbReference type="Proteomes" id="UP000281553"/>
    </source>
</evidence>
<proteinExistence type="predicted"/>
<accession>A0A3P7N0I2</accession>
<organism evidence="2 3">
    <name type="scientific">Dibothriocephalus latus</name>
    <name type="common">Fish tapeworm</name>
    <name type="synonym">Diphyllobothrium latum</name>
    <dbReference type="NCBI Taxonomy" id="60516"/>
    <lineage>
        <taxon>Eukaryota</taxon>
        <taxon>Metazoa</taxon>
        <taxon>Spiralia</taxon>
        <taxon>Lophotrochozoa</taxon>
        <taxon>Platyhelminthes</taxon>
        <taxon>Cestoda</taxon>
        <taxon>Eucestoda</taxon>
        <taxon>Diphyllobothriidea</taxon>
        <taxon>Diphyllobothriidae</taxon>
        <taxon>Dibothriocephalus</taxon>
    </lineage>
</organism>
<protein>
    <recommendedName>
        <fullName evidence="4">PHD-type domain-containing protein</fullName>
    </recommendedName>
</protein>
<feature type="compositionally biased region" description="Basic and acidic residues" evidence="1">
    <location>
        <begin position="71"/>
        <end position="83"/>
    </location>
</feature>
<feature type="non-terminal residue" evidence="2">
    <location>
        <position position="1"/>
    </location>
</feature>
<feature type="region of interest" description="Disordered" evidence="1">
    <location>
        <begin position="58"/>
        <end position="116"/>
    </location>
</feature>
<evidence type="ECO:0000256" key="1">
    <source>
        <dbReference type="SAM" id="MobiDB-lite"/>
    </source>
</evidence>
<evidence type="ECO:0000313" key="2">
    <source>
        <dbReference type="EMBL" id="VDN28327.1"/>
    </source>
</evidence>
<feature type="compositionally biased region" description="Low complexity" evidence="1">
    <location>
        <begin position="91"/>
        <end position="102"/>
    </location>
</feature>
<sequence length="116" mass="12679">VTGRSKAVFCVLGEQWVHIKCAKIAPEIYEVLKKFDSEGLVPFCSTCKVSFLGEDAVDTNTESQEADQSQEADRNQPEFEKTDSGNSEHGATTPPATATAAPVENPKLEKHTSYFI</sequence>
<dbReference type="AlphaFoldDB" id="A0A3P7N0I2"/>